<accession>A0A6B9ZMS7</accession>
<dbReference type="KEGG" id="chih:GWR21_27295"/>
<evidence type="ECO:0000313" key="1">
    <source>
        <dbReference type="EMBL" id="QHS63159.1"/>
    </source>
</evidence>
<keyword evidence="2" id="KW-1185">Reference proteome</keyword>
<sequence>MQPIPSTAAILAYKVLNRPTERAWIDWAYDMLVAGFDTEDLVILAGMQDPLNYFEMAILTDRVLSQLSFEYTNRNVVIRNYAAYLAKLGLTGERKPFSVLDELKDIHIELGLDSPLAYFYELYYAKEDLQYSEDQRYIEGVDRSNIDQTITNYFRECAGLP</sequence>
<evidence type="ECO:0000313" key="2">
    <source>
        <dbReference type="Proteomes" id="UP000476411"/>
    </source>
</evidence>
<proteinExistence type="predicted"/>
<reference evidence="1 2" key="1">
    <citation type="submission" date="2020-01" db="EMBL/GenBank/DDBJ databases">
        <title>Complete genome sequence of Chitinophaga sp. H33E-04 isolated from quinoa roots.</title>
        <authorList>
            <person name="Weon H.-Y."/>
            <person name="Lee S.A."/>
        </authorList>
    </citation>
    <scope>NUCLEOTIDE SEQUENCE [LARGE SCALE GENOMIC DNA]</scope>
    <source>
        <strain evidence="1 2">H33E-04</strain>
    </source>
</reference>
<dbReference type="Proteomes" id="UP000476411">
    <property type="component" value="Chromosome"/>
</dbReference>
<dbReference type="EMBL" id="CP048113">
    <property type="protein sequence ID" value="QHS63159.1"/>
    <property type="molecule type" value="Genomic_DNA"/>
</dbReference>
<protein>
    <submittedName>
        <fullName evidence="1">Uncharacterized protein</fullName>
    </submittedName>
</protein>
<name>A0A6B9ZMS7_9BACT</name>
<dbReference type="AlphaFoldDB" id="A0A6B9ZMS7"/>
<dbReference type="RefSeq" id="WP_162334882.1">
    <property type="nucleotide sequence ID" value="NZ_CP048113.1"/>
</dbReference>
<organism evidence="1 2">
    <name type="scientific">Chitinophaga agri</name>
    <dbReference type="NCBI Taxonomy" id="2703787"/>
    <lineage>
        <taxon>Bacteria</taxon>
        <taxon>Pseudomonadati</taxon>
        <taxon>Bacteroidota</taxon>
        <taxon>Chitinophagia</taxon>
        <taxon>Chitinophagales</taxon>
        <taxon>Chitinophagaceae</taxon>
        <taxon>Chitinophaga</taxon>
    </lineage>
</organism>
<gene>
    <name evidence="1" type="ORF">GWR21_27295</name>
</gene>